<protein>
    <submittedName>
        <fullName evidence="2">Uncharacterized protein</fullName>
    </submittedName>
</protein>
<gene>
    <name evidence="2" type="ORF">BLNAU_808</name>
</gene>
<evidence type="ECO:0000313" key="2">
    <source>
        <dbReference type="EMBL" id="KAK2964277.1"/>
    </source>
</evidence>
<evidence type="ECO:0000313" key="3">
    <source>
        <dbReference type="Proteomes" id="UP001281761"/>
    </source>
</evidence>
<evidence type="ECO:0000256" key="1">
    <source>
        <dbReference type="SAM" id="Phobius"/>
    </source>
</evidence>
<organism evidence="2 3">
    <name type="scientific">Blattamonas nauphoetae</name>
    <dbReference type="NCBI Taxonomy" id="2049346"/>
    <lineage>
        <taxon>Eukaryota</taxon>
        <taxon>Metamonada</taxon>
        <taxon>Preaxostyla</taxon>
        <taxon>Oxymonadida</taxon>
        <taxon>Blattamonas</taxon>
    </lineage>
</organism>
<comment type="caution">
    <text evidence="2">The sequence shown here is derived from an EMBL/GenBank/DDBJ whole genome shotgun (WGS) entry which is preliminary data.</text>
</comment>
<keyword evidence="3" id="KW-1185">Reference proteome</keyword>
<keyword evidence="1" id="KW-1133">Transmembrane helix</keyword>
<name>A0ABQ9YKI9_9EUKA</name>
<reference evidence="2 3" key="1">
    <citation type="journal article" date="2022" name="bioRxiv">
        <title>Genomics of Preaxostyla Flagellates Illuminates Evolutionary Transitions and the Path Towards Mitochondrial Loss.</title>
        <authorList>
            <person name="Novak L.V.F."/>
            <person name="Treitli S.C."/>
            <person name="Pyrih J."/>
            <person name="Halakuc P."/>
            <person name="Pipaliya S.V."/>
            <person name="Vacek V."/>
            <person name="Brzon O."/>
            <person name="Soukal P."/>
            <person name="Eme L."/>
            <person name="Dacks J.B."/>
            <person name="Karnkowska A."/>
            <person name="Elias M."/>
            <person name="Hampl V."/>
        </authorList>
    </citation>
    <scope>NUCLEOTIDE SEQUENCE [LARGE SCALE GENOMIC DNA]</scope>
    <source>
        <strain evidence="2">NAU3</strain>
        <tissue evidence="2">Gut</tissue>
    </source>
</reference>
<keyword evidence="1" id="KW-0812">Transmembrane</keyword>
<feature type="transmembrane region" description="Helical" evidence="1">
    <location>
        <begin position="33"/>
        <end position="56"/>
    </location>
</feature>
<sequence>MSFYQGLSTFIHLLWCGSPPGQRCSVFSLFIRLLLYGFMCYYLTNLAINVIIELSYVQTLRNSFKLAECQLVEYSTQSITIPYRDNLAQGSCAHFFNVTFAPVASTLSLANHNGFNFPDSHTSTSLMNEDKNVLVSEITYGLCTSSSRKHTHWPTSSSDPAKDKHKCYYNPKSYEEVVLSLPPSSIHSDLLFIILLLIFPTLLIGITLFYFLIKLLRCCIPNLGGEEFAPVNVEEGHGDGVAEEQPQDGLTPAQRQMMAQGWFRPSNQGGGN</sequence>
<feature type="transmembrane region" description="Helical" evidence="1">
    <location>
        <begin position="190"/>
        <end position="213"/>
    </location>
</feature>
<accession>A0ABQ9YKI9</accession>
<dbReference type="EMBL" id="JARBJD010000003">
    <property type="protein sequence ID" value="KAK2964277.1"/>
    <property type="molecule type" value="Genomic_DNA"/>
</dbReference>
<keyword evidence="1" id="KW-0472">Membrane</keyword>
<proteinExistence type="predicted"/>
<dbReference type="Proteomes" id="UP001281761">
    <property type="component" value="Unassembled WGS sequence"/>
</dbReference>